<dbReference type="InterPro" id="IPR001387">
    <property type="entry name" value="Cro/C1-type_HTH"/>
</dbReference>
<dbReference type="SMART" id="SM00530">
    <property type="entry name" value="HTH_XRE"/>
    <property type="match status" value="1"/>
</dbReference>
<protein>
    <submittedName>
        <fullName evidence="3">XRE family transcriptional regulator</fullName>
    </submittedName>
</protein>
<dbReference type="Pfam" id="PF13560">
    <property type="entry name" value="HTH_31"/>
    <property type="match status" value="1"/>
</dbReference>
<feature type="region of interest" description="Disordered" evidence="1">
    <location>
        <begin position="367"/>
        <end position="413"/>
    </location>
</feature>
<dbReference type="EMBL" id="RCIY01000087">
    <property type="protein sequence ID" value="TGG78479.1"/>
    <property type="molecule type" value="Genomic_DNA"/>
</dbReference>
<feature type="compositionally biased region" description="Pro residues" evidence="1">
    <location>
        <begin position="404"/>
        <end position="413"/>
    </location>
</feature>
<feature type="domain" description="HTH cro/C1-type" evidence="2">
    <location>
        <begin position="207"/>
        <end position="261"/>
    </location>
</feature>
<dbReference type="PROSITE" id="PS50943">
    <property type="entry name" value="HTH_CROC1"/>
    <property type="match status" value="1"/>
</dbReference>
<evidence type="ECO:0000313" key="4">
    <source>
        <dbReference type="Proteomes" id="UP000298111"/>
    </source>
</evidence>
<evidence type="ECO:0000259" key="2">
    <source>
        <dbReference type="PROSITE" id="PS50943"/>
    </source>
</evidence>
<proteinExistence type="predicted"/>
<feature type="compositionally biased region" description="Low complexity" evidence="1">
    <location>
        <begin position="55"/>
        <end position="64"/>
    </location>
</feature>
<dbReference type="InterPro" id="IPR010982">
    <property type="entry name" value="Lambda_DNA-bd_dom_sf"/>
</dbReference>
<gene>
    <name evidence="3" type="ORF">D8771_25120</name>
</gene>
<evidence type="ECO:0000313" key="3">
    <source>
        <dbReference type="EMBL" id="TGG78479.1"/>
    </source>
</evidence>
<sequence length="413" mass="45464">MTWLPTASAPECGVCGAPLLQHRQGRPAEYCSHACRQAAYRRRRAQARSALEDYPSSPRTSTAPAPSPEDELLLTLAKTARAELTRLISQLTPQSHTHTHGNAIRSPLTSAAEARRRLDVLLAGLVLRARHHDIPWEDIGNLLGTSPDAARRAYREHAVRQKFDELDLDIGNRYISTKPQCQEEDAACGDEAPAHPQPARSQLAPILSRLQRQAGIPVRQLGERVSVSPSYLSRLLSGERFPSWRLTELLGRALGADLCILRHIWEDEHRRLTADRLRTAASTSPSSGRPRPHTDLASALRALVRRCGSPSPQSISIVIDHALSQSQLDAALAGTFVPDWPRTERLVRALRGDPQYFEPLWQRATRKAGSLETTPAPPPPASPDANTPHSRVESLLEAFGPTLATPPPAYSHR</sequence>
<dbReference type="GeneID" id="75186048"/>
<dbReference type="Proteomes" id="UP000298111">
    <property type="component" value="Unassembled WGS sequence"/>
</dbReference>
<dbReference type="RefSeq" id="WP_135567478.1">
    <property type="nucleotide sequence ID" value="NZ_CP103061.1"/>
</dbReference>
<organism evidence="3 4">
    <name type="scientific">Streptomyces albus</name>
    <dbReference type="NCBI Taxonomy" id="1888"/>
    <lineage>
        <taxon>Bacteria</taxon>
        <taxon>Bacillati</taxon>
        <taxon>Actinomycetota</taxon>
        <taxon>Actinomycetes</taxon>
        <taxon>Kitasatosporales</taxon>
        <taxon>Streptomycetaceae</taxon>
        <taxon>Streptomyces</taxon>
    </lineage>
</organism>
<accession>A0A8H1L598</accession>
<comment type="caution">
    <text evidence="3">The sequence shown here is derived from an EMBL/GenBank/DDBJ whole genome shotgun (WGS) entry which is preliminary data.</text>
</comment>
<dbReference type="AlphaFoldDB" id="A0A8H1L598"/>
<reference evidence="3 4" key="1">
    <citation type="submission" date="2018-10" db="EMBL/GenBank/DDBJ databases">
        <title>Isolation of pseudouridimycin from Streptomyces albus DSM 40763.</title>
        <authorList>
            <person name="Rosenqvist P."/>
            <person name="Metsae-Ketelae M."/>
            <person name="Virta P."/>
        </authorList>
    </citation>
    <scope>NUCLEOTIDE SEQUENCE [LARGE SCALE GENOMIC DNA]</scope>
    <source>
        <strain evidence="3 4">DSM 40763</strain>
    </source>
</reference>
<dbReference type="Gene3D" id="1.10.260.40">
    <property type="entry name" value="lambda repressor-like DNA-binding domains"/>
    <property type="match status" value="1"/>
</dbReference>
<name>A0A8H1L598_9ACTN</name>
<dbReference type="SUPFAM" id="SSF47413">
    <property type="entry name" value="lambda repressor-like DNA-binding domains"/>
    <property type="match status" value="1"/>
</dbReference>
<dbReference type="CDD" id="cd00093">
    <property type="entry name" value="HTH_XRE"/>
    <property type="match status" value="1"/>
</dbReference>
<evidence type="ECO:0000256" key="1">
    <source>
        <dbReference type="SAM" id="MobiDB-lite"/>
    </source>
</evidence>
<feature type="region of interest" description="Disordered" evidence="1">
    <location>
        <begin position="46"/>
        <end position="70"/>
    </location>
</feature>
<dbReference type="GO" id="GO:0003677">
    <property type="term" value="F:DNA binding"/>
    <property type="evidence" value="ECO:0007669"/>
    <property type="project" value="InterPro"/>
</dbReference>